<feature type="region of interest" description="Disordered" evidence="8">
    <location>
        <begin position="377"/>
        <end position="408"/>
    </location>
</feature>
<dbReference type="Gene3D" id="1.10.510.10">
    <property type="entry name" value="Transferase(Phosphotransferase) domain 1"/>
    <property type="match status" value="1"/>
</dbReference>
<dbReference type="GO" id="GO:0007165">
    <property type="term" value="P:signal transduction"/>
    <property type="evidence" value="ECO:0007669"/>
    <property type="project" value="TreeGrafter"/>
</dbReference>
<dbReference type="InterPro" id="IPR017441">
    <property type="entry name" value="Protein_kinase_ATP_BS"/>
</dbReference>
<dbReference type="SMART" id="SM00220">
    <property type="entry name" value="S_TKc"/>
    <property type="match status" value="1"/>
</dbReference>
<dbReference type="InterPro" id="IPR052751">
    <property type="entry name" value="Plant_MAPKKK"/>
</dbReference>
<protein>
    <submittedName>
        <fullName evidence="10">Mitogen-activated protein kinase kinase kinase</fullName>
    </submittedName>
</protein>
<comment type="caution">
    <text evidence="10">The sequence shown here is derived from an EMBL/GenBank/DDBJ whole genome shotgun (WGS) entry which is preliminary data.</text>
</comment>
<keyword evidence="2 5" id="KW-0547">Nucleotide-binding</keyword>
<name>A0AAD7LUB8_QUISA</name>
<proteinExistence type="inferred from homology"/>
<dbReference type="GO" id="GO:0005524">
    <property type="term" value="F:ATP binding"/>
    <property type="evidence" value="ECO:0007669"/>
    <property type="project" value="UniProtKB-UniRule"/>
</dbReference>
<dbReference type="PROSITE" id="PS00107">
    <property type="entry name" value="PROTEIN_KINASE_ATP"/>
    <property type="match status" value="1"/>
</dbReference>
<feature type="compositionally biased region" description="Polar residues" evidence="8">
    <location>
        <begin position="394"/>
        <end position="405"/>
    </location>
</feature>
<dbReference type="Proteomes" id="UP001163823">
    <property type="component" value="Chromosome 6"/>
</dbReference>
<dbReference type="EMBL" id="JARAOO010000006">
    <property type="protein sequence ID" value="KAJ7964217.1"/>
    <property type="molecule type" value="Genomic_DNA"/>
</dbReference>
<dbReference type="AlphaFoldDB" id="A0AAD7LUB8"/>
<evidence type="ECO:0000259" key="9">
    <source>
        <dbReference type="PROSITE" id="PS50011"/>
    </source>
</evidence>
<accession>A0AAD7LUB8</accession>
<dbReference type="PROSITE" id="PS00108">
    <property type="entry name" value="PROTEIN_KINASE_ST"/>
    <property type="match status" value="1"/>
</dbReference>
<gene>
    <name evidence="10" type="ORF">O6P43_014068</name>
</gene>
<evidence type="ECO:0000256" key="5">
    <source>
        <dbReference type="PROSITE-ProRule" id="PRU10141"/>
    </source>
</evidence>
<dbReference type="FunFam" id="1.10.510.10:FF:001090">
    <property type="entry name" value="Serine threonine protein kinase putative"/>
    <property type="match status" value="1"/>
</dbReference>
<evidence type="ECO:0000256" key="3">
    <source>
        <dbReference type="ARBA" id="ARBA00022777"/>
    </source>
</evidence>
<keyword evidence="6" id="KW-0723">Serine/threonine-protein kinase</keyword>
<feature type="coiled-coil region" evidence="7">
    <location>
        <begin position="40"/>
        <end position="67"/>
    </location>
</feature>
<evidence type="ECO:0000256" key="1">
    <source>
        <dbReference type="ARBA" id="ARBA00022679"/>
    </source>
</evidence>
<dbReference type="PANTHER" id="PTHR48011:SF7">
    <property type="entry name" value="F10K1.14 PROTEIN"/>
    <property type="match status" value="1"/>
</dbReference>
<dbReference type="GO" id="GO:0004674">
    <property type="term" value="F:protein serine/threonine kinase activity"/>
    <property type="evidence" value="ECO:0007669"/>
    <property type="project" value="UniProtKB-KW"/>
</dbReference>
<keyword evidence="7" id="KW-0175">Coiled coil</keyword>
<evidence type="ECO:0000313" key="10">
    <source>
        <dbReference type="EMBL" id="KAJ7964217.1"/>
    </source>
</evidence>
<keyword evidence="3 10" id="KW-0418">Kinase</keyword>
<dbReference type="Pfam" id="PF00069">
    <property type="entry name" value="Pkinase"/>
    <property type="match status" value="1"/>
</dbReference>
<comment type="similarity">
    <text evidence="6">Belongs to the protein kinase superfamily.</text>
</comment>
<dbReference type="PANTHER" id="PTHR48011">
    <property type="entry name" value="CCR4-NOT TRANSCRIPTIONAL COMPLEX SUBUNIT CAF120-RELATED"/>
    <property type="match status" value="1"/>
</dbReference>
<evidence type="ECO:0000256" key="8">
    <source>
        <dbReference type="SAM" id="MobiDB-lite"/>
    </source>
</evidence>
<dbReference type="KEGG" id="qsa:O6P43_014068"/>
<dbReference type="InterPro" id="IPR000719">
    <property type="entry name" value="Prot_kinase_dom"/>
</dbReference>
<keyword evidence="1" id="KW-0808">Transferase</keyword>
<organism evidence="10 11">
    <name type="scientific">Quillaja saponaria</name>
    <name type="common">Soap bark tree</name>
    <dbReference type="NCBI Taxonomy" id="32244"/>
    <lineage>
        <taxon>Eukaryota</taxon>
        <taxon>Viridiplantae</taxon>
        <taxon>Streptophyta</taxon>
        <taxon>Embryophyta</taxon>
        <taxon>Tracheophyta</taxon>
        <taxon>Spermatophyta</taxon>
        <taxon>Magnoliopsida</taxon>
        <taxon>eudicotyledons</taxon>
        <taxon>Gunneridae</taxon>
        <taxon>Pentapetalae</taxon>
        <taxon>rosids</taxon>
        <taxon>fabids</taxon>
        <taxon>Fabales</taxon>
        <taxon>Quillajaceae</taxon>
        <taxon>Quillaja</taxon>
    </lineage>
</organism>
<feature type="non-terminal residue" evidence="10">
    <location>
        <position position="477"/>
    </location>
</feature>
<evidence type="ECO:0000256" key="6">
    <source>
        <dbReference type="RuleBase" id="RU000304"/>
    </source>
</evidence>
<feature type="binding site" evidence="5">
    <location>
        <position position="42"/>
    </location>
    <ligand>
        <name>ATP</name>
        <dbReference type="ChEBI" id="CHEBI:30616"/>
    </ligand>
</feature>
<sequence>MENVSLVSPTFSWVRGKCVGKGSFGTVSLGVSQPDGRVFAVKSVDRKMGLSNQLEALENEIRILRLVSSPYVVGFLGDDITCETSMTSYRNLHMEYLPGGTVNDLPYRYGGKGDDVDERFVRYCTWCVVNALKCVHSRGIVHCDVKGENILVGSNSSIAKLADFGSAIKISGDTRRDVIVPRGSPLWMAPEVIRQESQGPESDVWSLGCTVIEMITGNPAWEDHGINTLSLIGYSDTLPEFPTQLSEIGCDFLEKCLRSDPSRRWNCDQLLQHPFLSSASPNIKVSDSSPRCVLDWINSGFEEEEEEDEIGFDFENSAKERIGKLASSLEVKWESEGWVEIRSLASETEPETGEGEGTILEYQGFLWTEEEIELGTTPEYSDSLTPKTERANSEIRSSGGTSPSGASVCDQSKCEVRREAGSSCPHGSQKRVKLMAWKRGIRINSFCNLLVLSNYYYTLPNPLNKLRFFFKLCKYDS</sequence>
<dbReference type="SUPFAM" id="SSF56112">
    <property type="entry name" value="Protein kinase-like (PK-like)"/>
    <property type="match status" value="1"/>
</dbReference>
<dbReference type="InterPro" id="IPR011009">
    <property type="entry name" value="Kinase-like_dom_sf"/>
</dbReference>
<feature type="domain" description="Protein kinase" evidence="9">
    <location>
        <begin position="13"/>
        <end position="276"/>
    </location>
</feature>
<dbReference type="InterPro" id="IPR008271">
    <property type="entry name" value="Ser/Thr_kinase_AS"/>
</dbReference>
<keyword evidence="11" id="KW-1185">Reference proteome</keyword>
<evidence type="ECO:0000256" key="4">
    <source>
        <dbReference type="ARBA" id="ARBA00022840"/>
    </source>
</evidence>
<evidence type="ECO:0000313" key="11">
    <source>
        <dbReference type="Proteomes" id="UP001163823"/>
    </source>
</evidence>
<evidence type="ECO:0000256" key="7">
    <source>
        <dbReference type="SAM" id="Coils"/>
    </source>
</evidence>
<dbReference type="PROSITE" id="PS50011">
    <property type="entry name" value="PROTEIN_KINASE_DOM"/>
    <property type="match status" value="1"/>
</dbReference>
<dbReference type="CDD" id="cd06606">
    <property type="entry name" value="STKc_MAPKKK"/>
    <property type="match status" value="1"/>
</dbReference>
<reference evidence="10" key="1">
    <citation type="journal article" date="2023" name="Science">
        <title>Elucidation of the pathway for biosynthesis of saponin adjuvants from the soapbark tree.</title>
        <authorList>
            <person name="Reed J."/>
            <person name="Orme A."/>
            <person name="El-Demerdash A."/>
            <person name="Owen C."/>
            <person name="Martin L.B.B."/>
            <person name="Misra R.C."/>
            <person name="Kikuchi S."/>
            <person name="Rejzek M."/>
            <person name="Martin A.C."/>
            <person name="Harkess A."/>
            <person name="Leebens-Mack J."/>
            <person name="Louveau T."/>
            <person name="Stephenson M.J."/>
            <person name="Osbourn A."/>
        </authorList>
    </citation>
    <scope>NUCLEOTIDE SEQUENCE</scope>
    <source>
        <strain evidence="10">S10</strain>
    </source>
</reference>
<evidence type="ECO:0000256" key="2">
    <source>
        <dbReference type="ARBA" id="ARBA00022741"/>
    </source>
</evidence>
<keyword evidence="4 5" id="KW-0067">ATP-binding</keyword>